<dbReference type="KEGG" id="cvn:111118607"/>
<dbReference type="InterPro" id="IPR013083">
    <property type="entry name" value="Znf_RING/FYVE/PHD"/>
</dbReference>
<sequence length="642" mass="72001">MASVESTITEEFLTCSICFEIFKDPKTLPCLHSFCIDCIDNLTNKGQTDAHPCPICREKFLISKNGAKDLKTNFCLKNLIEFVTSTKEVKKPCSFCSLKGETIDATSRCLTCNDLLCPECAEHRHRSTTLTLHHQVVSLAEVNAGKYHDEIRSKQQIPCSEHKGEDLKFFCETCDATVCRDCIVLSHQNHKCVTPSDARKLMEKNLKSLLGSLDQKLETLKNAKENVVSSLKKLEVGEKDVKKTLEKEMNGILKNVMESKIKAEEEFDQFVKSKQDALEKEEKTIQGEKKLLEETLFFSNNILQCGSDIEILSMKTDIKQRLSKLQSSNSTDIFCDQQVDLPAIQFCNKERCFELVSKVNENKLNEQREPENPVVPKESKSKESATEKVKDVTKIVQGEKFSAKDEHEPKMPNYTSVAWVDEDTIAVVDQKNQKLKRISSKGNVETVAVAECILVSSFKNGLACKTAGKVMHVFNNSLQLKKTISGVSTLLTSSLESNEVCWISGLKKICVLQNTTIKEIDIHDQHTTSNLSDPRYGHVLQNGMFAVSDWDKDCIFLIRRSGYIGSRKYCRSDSSPGSISSDSELNVYVCNYESSIVEVFELTGKTIRIINICTIAKNPKSISINKNGQALVANGKSFTLIN</sequence>
<gene>
    <name evidence="10" type="primary">LOC111118607</name>
</gene>
<protein>
    <submittedName>
        <fullName evidence="10">Tripartite motif-containing protein 45-like</fullName>
    </submittedName>
</protein>
<dbReference type="SMART" id="SM00336">
    <property type="entry name" value="BBOX"/>
    <property type="match status" value="2"/>
</dbReference>
<reference evidence="10" key="1">
    <citation type="submission" date="2025-08" db="UniProtKB">
        <authorList>
            <consortium name="RefSeq"/>
        </authorList>
    </citation>
    <scope>IDENTIFICATION</scope>
    <source>
        <tissue evidence="10">Whole sample</tissue>
    </source>
</reference>
<dbReference type="PROSITE" id="PS50089">
    <property type="entry name" value="ZF_RING_2"/>
    <property type="match status" value="1"/>
</dbReference>
<accession>A0A8B8CDV4</accession>
<dbReference type="GO" id="GO:0005654">
    <property type="term" value="C:nucleoplasm"/>
    <property type="evidence" value="ECO:0007669"/>
    <property type="project" value="TreeGrafter"/>
</dbReference>
<name>A0A8B8CDV4_CRAVI</name>
<keyword evidence="9" id="KW-1185">Reference proteome</keyword>
<dbReference type="Pfam" id="PF13445">
    <property type="entry name" value="zf-RING_UBOX"/>
    <property type="match status" value="1"/>
</dbReference>
<dbReference type="InterPro" id="IPR047153">
    <property type="entry name" value="TRIM45/56/19-like"/>
</dbReference>
<dbReference type="PROSITE" id="PS50119">
    <property type="entry name" value="ZF_BBOX"/>
    <property type="match status" value="1"/>
</dbReference>
<dbReference type="Gene3D" id="2.120.10.30">
    <property type="entry name" value="TolB, C-terminal domain"/>
    <property type="match status" value="1"/>
</dbReference>
<dbReference type="GO" id="GO:0061630">
    <property type="term" value="F:ubiquitin protein ligase activity"/>
    <property type="evidence" value="ECO:0007669"/>
    <property type="project" value="TreeGrafter"/>
</dbReference>
<dbReference type="GO" id="GO:0045087">
    <property type="term" value="P:innate immune response"/>
    <property type="evidence" value="ECO:0007669"/>
    <property type="project" value="TreeGrafter"/>
</dbReference>
<evidence type="ECO:0000256" key="5">
    <source>
        <dbReference type="PROSITE-ProRule" id="PRU00024"/>
    </source>
</evidence>
<dbReference type="PROSITE" id="PS00518">
    <property type="entry name" value="ZF_RING_1"/>
    <property type="match status" value="1"/>
</dbReference>
<dbReference type="Pfam" id="PF00643">
    <property type="entry name" value="zf-B_box"/>
    <property type="match status" value="1"/>
</dbReference>
<dbReference type="GeneID" id="111118607"/>
<dbReference type="InterPro" id="IPR027370">
    <property type="entry name" value="Znf-RING_euk"/>
</dbReference>
<keyword evidence="2" id="KW-0479">Metal-binding</keyword>
<evidence type="ECO:0000256" key="6">
    <source>
        <dbReference type="SAM" id="MobiDB-lite"/>
    </source>
</evidence>
<keyword evidence="3 5" id="KW-0863">Zinc-finger</keyword>
<evidence type="ECO:0000313" key="9">
    <source>
        <dbReference type="Proteomes" id="UP000694844"/>
    </source>
</evidence>
<dbReference type="InterPro" id="IPR000315">
    <property type="entry name" value="Znf_B-box"/>
</dbReference>
<keyword evidence="4" id="KW-0862">Zinc</keyword>
<dbReference type="Gene3D" id="3.30.160.60">
    <property type="entry name" value="Classic Zinc Finger"/>
    <property type="match status" value="1"/>
</dbReference>
<dbReference type="InterPro" id="IPR017907">
    <property type="entry name" value="Znf_RING_CS"/>
</dbReference>
<dbReference type="InterPro" id="IPR011042">
    <property type="entry name" value="6-blade_b-propeller_TolB-like"/>
</dbReference>
<dbReference type="OrthoDB" id="6161695at2759"/>
<dbReference type="SUPFAM" id="SSF101898">
    <property type="entry name" value="NHL repeat"/>
    <property type="match status" value="1"/>
</dbReference>
<dbReference type="PANTHER" id="PTHR25462:SF299">
    <property type="entry name" value="E3 UBIQUITIN-PROTEIN LIGASE TRIM56"/>
    <property type="match status" value="1"/>
</dbReference>
<dbReference type="AlphaFoldDB" id="A0A8B8CDV4"/>
<keyword evidence="1" id="KW-0597">Phosphoprotein</keyword>
<organism evidence="9 10">
    <name type="scientific">Crassostrea virginica</name>
    <name type="common">Eastern oyster</name>
    <dbReference type="NCBI Taxonomy" id="6565"/>
    <lineage>
        <taxon>Eukaryota</taxon>
        <taxon>Metazoa</taxon>
        <taxon>Spiralia</taxon>
        <taxon>Lophotrochozoa</taxon>
        <taxon>Mollusca</taxon>
        <taxon>Bivalvia</taxon>
        <taxon>Autobranchia</taxon>
        <taxon>Pteriomorphia</taxon>
        <taxon>Ostreida</taxon>
        <taxon>Ostreoidea</taxon>
        <taxon>Ostreidae</taxon>
        <taxon>Crassostrea</taxon>
    </lineage>
</organism>
<evidence type="ECO:0000256" key="1">
    <source>
        <dbReference type="ARBA" id="ARBA00022553"/>
    </source>
</evidence>
<evidence type="ECO:0000256" key="3">
    <source>
        <dbReference type="ARBA" id="ARBA00022771"/>
    </source>
</evidence>
<feature type="region of interest" description="Disordered" evidence="6">
    <location>
        <begin position="364"/>
        <end position="386"/>
    </location>
</feature>
<dbReference type="Proteomes" id="UP000694844">
    <property type="component" value="Chromosome 2"/>
</dbReference>
<evidence type="ECO:0000313" key="10">
    <source>
        <dbReference type="RefSeq" id="XP_022313865.1"/>
    </source>
</evidence>
<dbReference type="GO" id="GO:0060340">
    <property type="term" value="P:positive regulation of type I interferon-mediated signaling pathway"/>
    <property type="evidence" value="ECO:0007669"/>
    <property type="project" value="TreeGrafter"/>
</dbReference>
<dbReference type="SMART" id="SM00184">
    <property type="entry name" value="RING"/>
    <property type="match status" value="1"/>
</dbReference>
<proteinExistence type="predicted"/>
<dbReference type="Gene3D" id="3.30.40.10">
    <property type="entry name" value="Zinc/RING finger domain, C3HC4 (zinc finger)"/>
    <property type="match status" value="1"/>
</dbReference>
<evidence type="ECO:0000259" key="8">
    <source>
        <dbReference type="PROSITE" id="PS50119"/>
    </source>
</evidence>
<dbReference type="InterPro" id="IPR001841">
    <property type="entry name" value="Znf_RING"/>
</dbReference>
<dbReference type="RefSeq" id="XP_022313865.1">
    <property type="nucleotide sequence ID" value="XM_022458157.1"/>
</dbReference>
<evidence type="ECO:0000256" key="2">
    <source>
        <dbReference type="ARBA" id="ARBA00022723"/>
    </source>
</evidence>
<evidence type="ECO:0000259" key="7">
    <source>
        <dbReference type="PROSITE" id="PS50089"/>
    </source>
</evidence>
<dbReference type="GO" id="GO:0008270">
    <property type="term" value="F:zinc ion binding"/>
    <property type="evidence" value="ECO:0007669"/>
    <property type="project" value="UniProtKB-KW"/>
</dbReference>
<feature type="domain" description="RING-type" evidence="7">
    <location>
        <begin position="15"/>
        <end position="57"/>
    </location>
</feature>
<dbReference type="PANTHER" id="PTHR25462">
    <property type="entry name" value="BONUS, ISOFORM C-RELATED"/>
    <property type="match status" value="1"/>
</dbReference>
<feature type="domain" description="B box-type" evidence="8">
    <location>
        <begin position="154"/>
        <end position="195"/>
    </location>
</feature>
<dbReference type="SUPFAM" id="SSF57845">
    <property type="entry name" value="B-box zinc-binding domain"/>
    <property type="match status" value="1"/>
</dbReference>
<evidence type="ECO:0000256" key="4">
    <source>
        <dbReference type="ARBA" id="ARBA00022833"/>
    </source>
</evidence>
<dbReference type="SUPFAM" id="SSF57850">
    <property type="entry name" value="RING/U-box"/>
    <property type="match status" value="1"/>
</dbReference>